<protein>
    <submittedName>
        <fullName evidence="5">FHA domain-containing protein</fullName>
    </submittedName>
</protein>
<evidence type="ECO:0000259" key="4">
    <source>
        <dbReference type="PROSITE" id="PS50006"/>
    </source>
</evidence>
<dbReference type="SUPFAM" id="SSF49879">
    <property type="entry name" value="SMAD/FHA domain"/>
    <property type="match status" value="1"/>
</dbReference>
<evidence type="ECO:0000256" key="3">
    <source>
        <dbReference type="SAM" id="Phobius"/>
    </source>
</evidence>
<feature type="transmembrane region" description="Helical" evidence="3">
    <location>
        <begin position="6"/>
        <end position="28"/>
    </location>
</feature>
<dbReference type="AlphaFoldDB" id="A0A496PIK2"/>
<keyword evidence="1" id="KW-0597">Phosphoprotein</keyword>
<keyword evidence="3" id="KW-1133">Transmembrane helix</keyword>
<gene>
    <name evidence="5" type="ORF">DWQ67_07435</name>
</gene>
<dbReference type="InterPro" id="IPR050923">
    <property type="entry name" value="Cell_Proc_Reg/RNA_Proc"/>
</dbReference>
<dbReference type="InterPro" id="IPR000253">
    <property type="entry name" value="FHA_dom"/>
</dbReference>
<dbReference type="RefSeq" id="WP_121484979.1">
    <property type="nucleotide sequence ID" value="NZ_QQXL01000004.1"/>
</dbReference>
<evidence type="ECO:0000313" key="5">
    <source>
        <dbReference type="EMBL" id="RKW70326.1"/>
    </source>
</evidence>
<dbReference type="PROSITE" id="PS50006">
    <property type="entry name" value="FHA_DOMAIN"/>
    <property type="match status" value="1"/>
</dbReference>
<keyword evidence="3" id="KW-0812">Transmembrane</keyword>
<evidence type="ECO:0000256" key="2">
    <source>
        <dbReference type="SAM" id="MobiDB-lite"/>
    </source>
</evidence>
<name>A0A496PIK2_9MICC</name>
<feature type="region of interest" description="Disordered" evidence="2">
    <location>
        <begin position="39"/>
        <end position="70"/>
    </location>
</feature>
<organism evidence="5 6">
    <name type="scientific">Galactobacter caseinivorans</name>
    <dbReference type="NCBI Taxonomy" id="2676123"/>
    <lineage>
        <taxon>Bacteria</taxon>
        <taxon>Bacillati</taxon>
        <taxon>Actinomycetota</taxon>
        <taxon>Actinomycetes</taxon>
        <taxon>Micrococcales</taxon>
        <taxon>Micrococcaceae</taxon>
        <taxon>Galactobacter</taxon>
    </lineage>
</organism>
<dbReference type="Proteomes" id="UP000273119">
    <property type="component" value="Unassembled WGS sequence"/>
</dbReference>
<dbReference type="SMART" id="SM00240">
    <property type="entry name" value="FHA"/>
    <property type="match status" value="1"/>
</dbReference>
<dbReference type="InterPro" id="IPR032030">
    <property type="entry name" value="YscD_cytoplasmic_dom"/>
</dbReference>
<dbReference type="PANTHER" id="PTHR23308">
    <property type="entry name" value="NUCLEAR INHIBITOR OF PROTEIN PHOSPHATASE-1"/>
    <property type="match status" value="1"/>
</dbReference>
<proteinExistence type="predicted"/>
<dbReference type="Gene3D" id="2.60.200.20">
    <property type="match status" value="1"/>
</dbReference>
<reference evidence="5 6" key="1">
    <citation type="submission" date="2018-07" db="EMBL/GenBank/DDBJ databases">
        <title>Arthrobacter sp. nov., isolated from raw cow's milk with high bacterial count.</title>
        <authorList>
            <person name="Hahne J."/>
            <person name="Isele D."/>
            <person name="Lipski A."/>
        </authorList>
    </citation>
    <scope>NUCLEOTIDE SEQUENCE [LARGE SCALE GENOMIC DNA]</scope>
    <source>
        <strain evidence="5 6">JZ R-183</strain>
    </source>
</reference>
<keyword evidence="3" id="KW-0472">Membrane</keyword>
<feature type="domain" description="FHA" evidence="4">
    <location>
        <begin position="94"/>
        <end position="143"/>
    </location>
</feature>
<dbReference type="EMBL" id="QQXL01000004">
    <property type="protein sequence ID" value="RKW70326.1"/>
    <property type="molecule type" value="Genomic_DNA"/>
</dbReference>
<sequence length="166" mass="18182">MAPLVLTLLRFAFLALVWLLVLIVIFALRRDLGVGQRTRTVPAGAGRRERQQAQAVNAAPPADPEGEPRQNARRLVVLEGPTAGTELPLAEAPLLLGRAQEATLVLDDDYSSGRHARLFPQGSRWFLEDLGSTNGTFLDDAQLSRAQPVDLGQRIRIGKTVMELRP</sequence>
<dbReference type="InterPro" id="IPR008984">
    <property type="entry name" value="SMAD_FHA_dom_sf"/>
</dbReference>
<comment type="caution">
    <text evidence="5">The sequence shown here is derived from an EMBL/GenBank/DDBJ whole genome shotgun (WGS) entry which is preliminary data.</text>
</comment>
<evidence type="ECO:0000313" key="6">
    <source>
        <dbReference type="Proteomes" id="UP000273119"/>
    </source>
</evidence>
<accession>A0A496PIK2</accession>
<dbReference type="Pfam" id="PF16697">
    <property type="entry name" value="Yop-YscD_cpl"/>
    <property type="match status" value="1"/>
</dbReference>
<keyword evidence="6" id="KW-1185">Reference proteome</keyword>
<evidence type="ECO:0000256" key="1">
    <source>
        <dbReference type="ARBA" id="ARBA00022553"/>
    </source>
</evidence>